<protein>
    <submittedName>
        <fullName evidence="9">Uncharacterized protein</fullName>
    </submittedName>
</protein>
<keyword evidence="10" id="KW-1185">Reference proteome</keyword>
<dbReference type="InterPro" id="IPR001807">
    <property type="entry name" value="ClC"/>
</dbReference>
<dbReference type="PANTHER" id="PTHR45711:SF6">
    <property type="entry name" value="CHLORIDE CHANNEL PROTEIN"/>
    <property type="match status" value="1"/>
</dbReference>
<keyword evidence="6 8" id="KW-0472">Membrane</keyword>
<dbReference type="Pfam" id="PF00654">
    <property type="entry name" value="Voltage_CLC"/>
    <property type="match status" value="1"/>
</dbReference>
<evidence type="ECO:0000256" key="1">
    <source>
        <dbReference type="ARBA" id="ARBA00004141"/>
    </source>
</evidence>
<evidence type="ECO:0000256" key="6">
    <source>
        <dbReference type="ARBA" id="ARBA00023136"/>
    </source>
</evidence>
<feature type="transmembrane region" description="Helical" evidence="8">
    <location>
        <begin position="214"/>
        <end position="238"/>
    </location>
</feature>
<dbReference type="GO" id="GO:0005247">
    <property type="term" value="F:voltage-gated chloride channel activity"/>
    <property type="evidence" value="ECO:0007669"/>
    <property type="project" value="TreeGrafter"/>
</dbReference>
<feature type="transmembrane region" description="Helical" evidence="8">
    <location>
        <begin position="387"/>
        <end position="406"/>
    </location>
</feature>
<keyword evidence="7" id="KW-0868">Chloride</keyword>
<dbReference type="Gene3D" id="1.10.3080.10">
    <property type="entry name" value="Clc chloride channel"/>
    <property type="match status" value="1"/>
</dbReference>
<evidence type="ECO:0000256" key="8">
    <source>
        <dbReference type="SAM" id="Phobius"/>
    </source>
</evidence>
<evidence type="ECO:0000313" key="9">
    <source>
        <dbReference type="EMBL" id="TIA93637.1"/>
    </source>
</evidence>
<feature type="transmembrane region" description="Helical" evidence="8">
    <location>
        <begin position="104"/>
        <end position="125"/>
    </location>
</feature>
<dbReference type="PANTHER" id="PTHR45711">
    <property type="entry name" value="CHLORIDE CHANNEL PROTEIN"/>
    <property type="match status" value="1"/>
</dbReference>
<organism evidence="9 10">
    <name type="scientific">Wallemia hederae</name>
    <dbReference type="NCBI Taxonomy" id="1540922"/>
    <lineage>
        <taxon>Eukaryota</taxon>
        <taxon>Fungi</taxon>
        <taxon>Dikarya</taxon>
        <taxon>Basidiomycota</taxon>
        <taxon>Wallemiomycotina</taxon>
        <taxon>Wallemiomycetes</taxon>
        <taxon>Wallemiales</taxon>
        <taxon>Wallemiaceae</taxon>
        <taxon>Wallemia</taxon>
    </lineage>
</organism>
<dbReference type="SUPFAM" id="SSF81340">
    <property type="entry name" value="Clc chloride channel"/>
    <property type="match status" value="1"/>
</dbReference>
<keyword evidence="3 8" id="KW-0812">Transmembrane</keyword>
<dbReference type="SUPFAM" id="SSF54631">
    <property type="entry name" value="CBS-domain pair"/>
    <property type="match status" value="1"/>
</dbReference>
<feature type="transmembrane region" description="Helical" evidence="8">
    <location>
        <begin position="479"/>
        <end position="501"/>
    </location>
</feature>
<proteinExistence type="predicted"/>
<comment type="subcellular location">
    <subcellularLocation>
        <location evidence="1">Membrane</location>
        <topology evidence="1">Multi-pass membrane protein</topology>
    </subcellularLocation>
</comment>
<accession>A0A4T0FXA9</accession>
<evidence type="ECO:0000313" key="10">
    <source>
        <dbReference type="Proteomes" id="UP000310189"/>
    </source>
</evidence>
<evidence type="ECO:0000256" key="3">
    <source>
        <dbReference type="ARBA" id="ARBA00022692"/>
    </source>
</evidence>
<dbReference type="Gene3D" id="3.10.580.10">
    <property type="entry name" value="CBS-domain"/>
    <property type="match status" value="1"/>
</dbReference>
<gene>
    <name evidence="9" type="ORF">E3P99_00023</name>
</gene>
<feature type="transmembrane region" description="Helical" evidence="8">
    <location>
        <begin position="292"/>
        <end position="312"/>
    </location>
</feature>
<dbReference type="Proteomes" id="UP000310189">
    <property type="component" value="Unassembled WGS sequence"/>
</dbReference>
<dbReference type="OrthoDB" id="44789at2759"/>
<feature type="transmembrane region" description="Helical" evidence="8">
    <location>
        <begin position="333"/>
        <end position="352"/>
    </location>
</feature>
<feature type="transmembrane region" description="Helical" evidence="8">
    <location>
        <begin position="38"/>
        <end position="62"/>
    </location>
</feature>
<evidence type="ECO:0000256" key="2">
    <source>
        <dbReference type="ARBA" id="ARBA00022448"/>
    </source>
</evidence>
<dbReference type="EMBL" id="SPNW01000001">
    <property type="protein sequence ID" value="TIA93637.1"/>
    <property type="molecule type" value="Genomic_DNA"/>
</dbReference>
<name>A0A4T0FXA9_9BASI</name>
<dbReference type="InterPro" id="IPR046342">
    <property type="entry name" value="CBS_dom_sf"/>
</dbReference>
<comment type="caution">
    <text evidence="9">The sequence shown here is derived from an EMBL/GenBank/DDBJ whole genome shotgun (WGS) entry which is preliminary data.</text>
</comment>
<keyword evidence="2" id="KW-0813">Transport</keyword>
<dbReference type="PRINTS" id="PR00762">
    <property type="entry name" value="CLCHANNEL"/>
</dbReference>
<dbReference type="AlphaFoldDB" id="A0A4T0FXA9"/>
<feature type="transmembrane region" description="Helical" evidence="8">
    <location>
        <begin position="250"/>
        <end position="268"/>
    </location>
</feature>
<evidence type="ECO:0000256" key="7">
    <source>
        <dbReference type="ARBA" id="ARBA00023214"/>
    </source>
</evidence>
<dbReference type="GO" id="GO:0005886">
    <property type="term" value="C:plasma membrane"/>
    <property type="evidence" value="ECO:0007669"/>
    <property type="project" value="TreeGrafter"/>
</dbReference>
<reference evidence="9 10" key="1">
    <citation type="submission" date="2019-03" db="EMBL/GenBank/DDBJ databases">
        <title>Sequencing 23 genomes of Wallemia ichthyophaga.</title>
        <authorList>
            <person name="Gostincar C."/>
        </authorList>
    </citation>
    <scope>NUCLEOTIDE SEQUENCE [LARGE SCALE GENOMIC DNA]</scope>
    <source>
        <strain evidence="9 10">EXF-5753</strain>
    </source>
</reference>
<dbReference type="GO" id="GO:0005769">
    <property type="term" value="C:early endosome"/>
    <property type="evidence" value="ECO:0007669"/>
    <property type="project" value="TreeGrafter"/>
</dbReference>
<sequence length="715" mass="77718">MSVIVDWSADELRESSRLSAISHKTGLLGYVHRISESLSLWFVLVFTAISTGLLSALLDVAIDWLADIRQGHCSNSLFYSFKACCPQKHMCDEWLSHTQSTNSFVAFLIYSSSAVLMAVAAATIVTNIAPLAFHTGIPEIKAILGGIAIKGFLSPRTLIVKAIGLSLSVSSGLSLGKEGPLIHVTCCLSELYMTLMRQLGKGDWTYSELRKRQMLSAAAAAGVSVAFGAPLGGVMFALEELDIHLFPSNTLWQAFVCATLAAVTLQWFNPFGTGKLVLFSVTANQPWKQFELIFWLLLGALGGAAGTALIKLNIKLAGLRERTFLKRYPITETAIVAIITALLSYSSVITRVQNSSLVAALFQECTTEPDLHISAVVCDGNRRGLNVVLLAVAALFKLVMTAYTFGIAVPAGVFLPGLAIGACMGRSLGGLLKILEDHYPGLGVFADCHSGSGCILPGLYATVGAAATLAGITRMTVSLVVIVFELTGALSHVVPIMLAVMTAKWVGDAFGKEGVYAAWINHQKYTYVPQVDFKGKGIRAEDVSDVELPLLDVDGESLHDLKQFNDKHAHDRDGYAVVKGDERLFVGWISRRDVDYILNTVEADEYDTPYTFDEDATSKDSCHRLSTHVDTSQLFFYPSTPIEVLVSTFQKMGVMRVFVTTQAGSLVGMVDRVQVSQLMLSALHQQKDRGARPWFECLTRRRSVSQGEQYELEAT</sequence>
<evidence type="ECO:0000256" key="4">
    <source>
        <dbReference type="ARBA" id="ARBA00022989"/>
    </source>
</evidence>
<evidence type="ECO:0000256" key="5">
    <source>
        <dbReference type="ARBA" id="ARBA00023065"/>
    </source>
</evidence>
<keyword evidence="5" id="KW-0406">Ion transport</keyword>
<keyword evidence="4 8" id="KW-1133">Transmembrane helix</keyword>
<feature type="transmembrane region" description="Helical" evidence="8">
    <location>
        <begin position="455"/>
        <end position="472"/>
    </location>
</feature>
<dbReference type="GO" id="GO:0005794">
    <property type="term" value="C:Golgi apparatus"/>
    <property type="evidence" value="ECO:0007669"/>
    <property type="project" value="TreeGrafter"/>
</dbReference>
<dbReference type="InterPro" id="IPR014743">
    <property type="entry name" value="Cl-channel_core"/>
</dbReference>